<sequence>WDPKSFAGQGSASGIVHKPDQKDVSFHFSFPDRLPRPQSAACRVPTPWGDGEKLWVDSSPGGHLARPPTRCSSQKRTTITTSKERLKVKTTGRKKATGMKKQDETEQGRSNRRTVRLGRSDPVTGYKPAS</sequence>
<accession>A0A1A8RUI7</accession>
<feature type="compositionally biased region" description="Basic and acidic residues" evidence="1">
    <location>
        <begin position="100"/>
        <end position="109"/>
    </location>
</feature>
<dbReference type="EMBL" id="HAEH01019328">
    <property type="protein sequence ID" value="SBS09063.1"/>
    <property type="molecule type" value="Transcribed_RNA"/>
</dbReference>
<feature type="compositionally biased region" description="Basic residues" evidence="1">
    <location>
        <begin position="88"/>
        <end position="98"/>
    </location>
</feature>
<feature type="compositionally biased region" description="Polar residues" evidence="1">
    <location>
        <begin position="70"/>
        <end position="81"/>
    </location>
</feature>
<feature type="non-terminal residue" evidence="2">
    <location>
        <position position="1"/>
    </location>
</feature>
<name>A0A1A8RUI7_9TELE</name>
<reference evidence="2" key="1">
    <citation type="submission" date="2016-05" db="EMBL/GenBank/DDBJ databases">
        <authorList>
            <person name="Lavstsen T."/>
            <person name="Jespersen J.S."/>
        </authorList>
    </citation>
    <scope>NUCLEOTIDE SEQUENCE</scope>
    <source>
        <tissue evidence="2">Brain</tissue>
    </source>
</reference>
<gene>
    <name evidence="2" type="primary">BEST3</name>
</gene>
<reference evidence="2" key="2">
    <citation type="submission" date="2016-06" db="EMBL/GenBank/DDBJ databases">
        <title>The genome of a short-lived fish provides insights into sex chromosome evolution and the genetic control of aging.</title>
        <authorList>
            <person name="Reichwald K."/>
            <person name="Felder M."/>
            <person name="Petzold A."/>
            <person name="Koch P."/>
            <person name="Groth M."/>
            <person name="Platzer M."/>
        </authorList>
    </citation>
    <scope>NUCLEOTIDE SEQUENCE</scope>
    <source>
        <tissue evidence="2">Brain</tissue>
    </source>
</reference>
<dbReference type="AlphaFoldDB" id="A0A1A8RUI7"/>
<protein>
    <submittedName>
        <fullName evidence="2">Bestrophin 3</fullName>
    </submittedName>
</protein>
<organism evidence="2">
    <name type="scientific">Nothobranchius rachovii</name>
    <name type="common">bluefin notho</name>
    <dbReference type="NCBI Taxonomy" id="451742"/>
    <lineage>
        <taxon>Eukaryota</taxon>
        <taxon>Metazoa</taxon>
        <taxon>Chordata</taxon>
        <taxon>Craniata</taxon>
        <taxon>Vertebrata</taxon>
        <taxon>Euteleostomi</taxon>
        <taxon>Actinopterygii</taxon>
        <taxon>Neopterygii</taxon>
        <taxon>Teleostei</taxon>
        <taxon>Neoteleostei</taxon>
        <taxon>Acanthomorphata</taxon>
        <taxon>Ovalentaria</taxon>
        <taxon>Atherinomorphae</taxon>
        <taxon>Cyprinodontiformes</taxon>
        <taxon>Nothobranchiidae</taxon>
        <taxon>Nothobranchius</taxon>
    </lineage>
</organism>
<evidence type="ECO:0000256" key="1">
    <source>
        <dbReference type="SAM" id="MobiDB-lite"/>
    </source>
</evidence>
<feature type="region of interest" description="Disordered" evidence="1">
    <location>
        <begin position="1"/>
        <end position="130"/>
    </location>
</feature>
<proteinExistence type="predicted"/>
<evidence type="ECO:0000313" key="2">
    <source>
        <dbReference type="EMBL" id="SBS09063.1"/>
    </source>
</evidence>